<evidence type="ECO:0000256" key="4">
    <source>
        <dbReference type="ARBA" id="ARBA00023125"/>
    </source>
</evidence>
<accession>A0A2J6Q319</accession>
<dbReference type="PROSITE" id="PS00463">
    <property type="entry name" value="ZN2_CY6_FUNGAL_1"/>
    <property type="match status" value="1"/>
</dbReference>
<dbReference type="InterPro" id="IPR036864">
    <property type="entry name" value="Zn2-C6_fun-type_DNA-bd_sf"/>
</dbReference>
<dbReference type="AlphaFoldDB" id="A0A2J6Q319"/>
<dbReference type="GO" id="GO:0000981">
    <property type="term" value="F:DNA-binding transcription factor activity, RNA polymerase II-specific"/>
    <property type="evidence" value="ECO:0007669"/>
    <property type="project" value="InterPro"/>
</dbReference>
<dbReference type="Proteomes" id="UP000235672">
    <property type="component" value="Unassembled WGS sequence"/>
</dbReference>
<name>A0A2J6Q319_9HELO</name>
<reference evidence="8 9" key="1">
    <citation type="submission" date="2016-05" db="EMBL/GenBank/DDBJ databases">
        <title>A degradative enzymes factory behind the ericoid mycorrhizal symbiosis.</title>
        <authorList>
            <consortium name="DOE Joint Genome Institute"/>
            <person name="Martino E."/>
            <person name="Morin E."/>
            <person name="Grelet G."/>
            <person name="Kuo A."/>
            <person name="Kohler A."/>
            <person name="Daghino S."/>
            <person name="Barry K."/>
            <person name="Choi C."/>
            <person name="Cichocki N."/>
            <person name="Clum A."/>
            <person name="Copeland A."/>
            <person name="Hainaut M."/>
            <person name="Haridas S."/>
            <person name="Labutti K."/>
            <person name="Lindquist E."/>
            <person name="Lipzen A."/>
            <person name="Khouja H.-R."/>
            <person name="Murat C."/>
            <person name="Ohm R."/>
            <person name="Olson A."/>
            <person name="Spatafora J."/>
            <person name="Veneault-Fourrey C."/>
            <person name="Henrissat B."/>
            <person name="Grigoriev I."/>
            <person name="Martin F."/>
            <person name="Perotto S."/>
        </authorList>
    </citation>
    <scope>NUCLEOTIDE SEQUENCE [LARGE SCALE GENOMIC DNA]</scope>
    <source>
        <strain evidence="8 9">UAMH 7357</strain>
    </source>
</reference>
<dbReference type="InterPro" id="IPR052360">
    <property type="entry name" value="Transcr_Regulatory_Proteins"/>
</dbReference>
<sequence>MLFWEPSDFMDSVMMPIEVACQLRTRKQDLRGKSASTCMACKVRRLPCDGEKPCKTCTSTGRTCQGYRSPPNSSSSPRSASLPSRAQFVAIPAAPSSITNLFSTDQEHRSFTFFYEYTIPHISSAFSDEFWNRLVLQAIHHEPAVRHAAIAFGASHERILREANDNFALSQYVKALRSVLEPMRAERKQAADITLMTCLLFICFETLRGHHSSPLNHVDSGIKIISELFSHGASASLAHLTIPANPYTPLSTLRRIFIGLEAQAGSLTFGHKRTLISTSYEPGSESNEDKIPSSFTTVEEARNSLEYIRTVGSQTPRTFYTISEVRSGSSSASLDTIHTTKIPHSIPATVSRVQAAKREVAVELIRSSASLRLKQWQRAFSSFLATLSPTQLSDPAIRESILL</sequence>
<dbReference type="Pfam" id="PF00172">
    <property type="entry name" value="Zn_clus"/>
    <property type="match status" value="1"/>
</dbReference>
<evidence type="ECO:0000256" key="5">
    <source>
        <dbReference type="ARBA" id="ARBA00023163"/>
    </source>
</evidence>
<dbReference type="Pfam" id="PF11951">
    <property type="entry name" value="Fungal_trans_2"/>
    <property type="match status" value="1"/>
</dbReference>
<evidence type="ECO:0000256" key="1">
    <source>
        <dbReference type="ARBA" id="ARBA00022723"/>
    </source>
</evidence>
<dbReference type="PANTHER" id="PTHR36206">
    <property type="entry name" value="ASPERCRYPTIN BIOSYNTHESIS CLUSTER-SPECIFIC TRANSCRIPTION REGULATOR ATNN-RELATED"/>
    <property type="match status" value="1"/>
</dbReference>
<dbReference type="SMART" id="SM00066">
    <property type="entry name" value="GAL4"/>
    <property type="match status" value="1"/>
</dbReference>
<keyword evidence="3" id="KW-0805">Transcription regulation</keyword>
<evidence type="ECO:0000256" key="6">
    <source>
        <dbReference type="ARBA" id="ARBA00023242"/>
    </source>
</evidence>
<evidence type="ECO:0000259" key="7">
    <source>
        <dbReference type="PROSITE" id="PS50048"/>
    </source>
</evidence>
<evidence type="ECO:0000313" key="9">
    <source>
        <dbReference type="Proteomes" id="UP000235672"/>
    </source>
</evidence>
<dbReference type="InterPro" id="IPR001138">
    <property type="entry name" value="Zn2Cys6_DnaBD"/>
</dbReference>
<evidence type="ECO:0000313" key="8">
    <source>
        <dbReference type="EMBL" id="PMD20636.1"/>
    </source>
</evidence>
<protein>
    <recommendedName>
        <fullName evidence="7">Zn(2)-C6 fungal-type domain-containing protein</fullName>
    </recommendedName>
</protein>
<dbReference type="EMBL" id="KZ613484">
    <property type="protein sequence ID" value="PMD20636.1"/>
    <property type="molecule type" value="Genomic_DNA"/>
</dbReference>
<keyword evidence="2" id="KW-0862">Zinc</keyword>
<keyword evidence="4" id="KW-0238">DNA-binding</keyword>
<dbReference type="PANTHER" id="PTHR36206:SF12">
    <property type="entry name" value="ASPERCRYPTIN BIOSYNTHESIS CLUSTER-SPECIFIC TRANSCRIPTION REGULATOR ATNN-RELATED"/>
    <property type="match status" value="1"/>
</dbReference>
<gene>
    <name evidence="8" type="ORF">NA56DRAFT_704443</name>
</gene>
<dbReference type="PROSITE" id="PS50048">
    <property type="entry name" value="ZN2_CY6_FUNGAL_2"/>
    <property type="match status" value="1"/>
</dbReference>
<keyword evidence="5" id="KW-0804">Transcription</keyword>
<dbReference type="GO" id="GO:0008270">
    <property type="term" value="F:zinc ion binding"/>
    <property type="evidence" value="ECO:0007669"/>
    <property type="project" value="InterPro"/>
</dbReference>
<proteinExistence type="predicted"/>
<dbReference type="OrthoDB" id="2593732at2759"/>
<keyword evidence="1" id="KW-0479">Metal-binding</keyword>
<evidence type="ECO:0000256" key="2">
    <source>
        <dbReference type="ARBA" id="ARBA00022833"/>
    </source>
</evidence>
<keyword evidence="6" id="KW-0539">Nucleus</keyword>
<dbReference type="SUPFAM" id="SSF57701">
    <property type="entry name" value="Zn2/Cys6 DNA-binding domain"/>
    <property type="match status" value="1"/>
</dbReference>
<dbReference type="STRING" id="1745343.A0A2J6Q319"/>
<dbReference type="GO" id="GO:0003677">
    <property type="term" value="F:DNA binding"/>
    <property type="evidence" value="ECO:0007669"/>
    <property type="project" value="UniProtKB-KW"/>
</dbReference>
<dbReference type="Gene3D" id="4.10.240.10">
    <property type="entry name" value="Zn(2)-C6 fungal-type DNA-binding domain"/>
    <property type="match status" value="1"/>
</dbReference>
<dbReference type="InterPro" id="IPR021858">
    <property type="entry name" value="Fun_TF"/>
</dbReference>
<keyword evidence="9" id="KW-1185">Reference proteome</keyword>
<organism evidence="8 9">
    <name type="scientific">Hyaloscypha hepaticicola</name>
    <dbReference type="NCBI Taxonomy" id="2082293"/>
    <lineage>
        <taxon>Eukaryota</taxon>
        <taxon>Fungi</taxon>
        <taxon>Dikarya</taxon>
        <taxon>Ascomycota</taxon>
        <taxon>Pezizomycotina</taxon>
        <taxon>Leotiomycetes</taxon>
        <taxon>Helotiales</taxon>
        <taxon>Hyaloscyphaceae</taxon>
        <taxon>Hyaloscypha</taxon>
    </lineage>
</organism>
<evidence type="ECO:0000256" key="3">
    <source>
        <dbReference type="ARBA" id="ARBA00023015"/>
    </source>
</evidence>
<feature type="domain" description="Zn(2)-C6 fungal-type" evidence="7">
    <location>
        <begin position="37"/>
        <end position="64"/>
    </location>
</feature>